<dbReference type="GO" id="GO:0005634">
    <property type="term" value="C:nucleus"/>
    <property type="evidence" value="ECO:0007669"/>
    <property type="project" value="TreeGrafter"/>
</dbReference>
<dbReference type="InterPro" id="IPR029035">
    <property type="entry name" value="DHS-like_NAD/FAD-binding_dom"/>
</dbReference>
<proteinExistence type="inferred from homology"/>
<keyword evidence="2" id="KW-0808">Transferase</keyword>
<dbReference type="GO" id="GO:0000122">
    <property type="term" value="P:negative regulation of transcription by RNA polymerase II"/>
    <property type="evidence" value="ECO:0007669"/>
    <property type="project" value="TreeGrafter"/>
</dbReference>
<feature type="region of interest" description="Disordered" evidence="5">
    <location>
        <begin position="549"/>
        <end position="694"/>
    </location>
</feature>
<feature type="compositionally biased region" description="Polar residues" evidence="5">
    <location>
        <begin position="611"/>
        <end position="623"/>
    </location>
</feature>
<dbReference type="SUPFAM" id="SSF51695">
    <property type="entry name" value="PLC-like phosphodiesterases"/>
    <property type="match status" value="1"/>
</dbReference>
<dbReference type="Pfam" id="PF00388">
    <property type="entry name" value="PI-PLC-X"/>
    <property type="match status" value="1"/>
</dbReference>
<dbReference type="PROSITE" id="PS50305">
    <property type="entry name" value="SIRTUIN"/>
    <property type="match status" value="1"/>
</dbReference>
<dbReference type="SUPFAM" id="SSF52467">
    <property type="entry name" value="DHS-like NAD/FAD-binding domain"/>
    <property type="match status" value="1"/>
</dbReference>
<comment type="similarity">
    <text evidence="1">Belongs to the sirtuin family. Class I subfamily.</text>
</comment>
<dbReference type="Gene3D" id="3.40.50.1220">
    <property type="entry name" value="TPP-binding domain"/>
    <property type="match status" value="1"/>
</dbReference>
<dbReference type="Gene3D" id="3.20.20.190">
    <property type="entry name" value="Phosphatidylinositol (PI) phosphodiesterase"/>
    <property type="match status" value="1"/>
</dbReference>
<feature type="compositionally biased region" description="Polar residues" evidence="5">
    <location>
        <begin position="441"/>
        <end position="450"/>
    </location>
</feature>
<feature type="compositionally biased region" description="Polar residues" evidence="5">
    <location>
        <begin position="8"/>
        <end position="28"/>
    </location>
</feature>
<keyword evidence="4" id="KW-0479">Metal-binding</keyword>
<feature type="compositionally biased region" description="Basic and acidic residues" evidence="5">
    <location>
        <begin position="456"/>
        <end position="475"/>
    </location>
</feature>
<dbReference type="SMART" id="SM00148">
    <property type="entry name" value="PLCXc"/>
    <property type="match status" value="1"/>
</dbReference>
<dbReference type="InterPro" id="IPR003000">
    <property type="entry name" value="Sirtuin"/>
</dbReference>
<protein>
    <submittedName>
        <fullName evidence="7">Sir2 family histone deacetylase hst4</fullName>
    </submittedName>
</protein>
<dbReference type="AlphaFoldDB" id="A0A3M7M3Z7"/>
<feature type="binding site" evidence="4">
    <location>
        <position position="255"/>
    </location>
    <ligand>
        <name>Zn(2+)</name>
        <dbReference type="ChEBI" id="CHEBI:29105"/>
    </ligand>
</feature>
<dbReference type="Pfam" id="PF02146">
    <property type="entry name" value="SIR2"/>
    <property type="match status" value="1"/>
</dbReference>
<dbReference type="InterPro" id="IPR050134">
    <property type="entry name" value="NAD-dep_sirtuin_deacylases"/>
</dbReference>
<dbReference type="InterPro" id="IPR000909">
    <property type="entry name" value="PLipase_C_PInositol-sp_X_dom"/>
</dbReference>
<reference evidence="7 8" key="1">
    <citation type="journal article" date="2014" name="PLoS ONE">
        <title>De novo Genome Assembly of the Fungal Plant Pathogen Pyrenophora semeniperda.</title>
        <authorList>
            <person name="Soliai M.M."/>
            <person name="Meyer S.E."/>
            <person name="Udall J.A."/>
            <person name="Elzinga D.E."/>
            <person name="Hermansen R.A."/>
            <person name="Bodily P.M."/>
            <person name="Hart A.A."/>
            <person name="Coleman C.E."/>
        </authorList>
    </citation>
    <scope>NUCLEOTIDE SEQUENCE [LARGE SCALE GENOMIC DNA]</scope>
    <source>
        <strain evidence="7 8">CCB06</strain>
        <tissue evidence="7">Mycelium</tissue>
    </source>
</reference>
<dbReference type="GO" id="GO:0006629">
    <property type="term" value="P:lipid metabolic process"/>
    <property type="evidence" value="ECO:0007669"/>
    <property type="project" value="InterPro"/>
</dbReference>
<feature type="region of interest" description="Disordered" evidence="5">
    <location>
        <begin position="430"/>
        <end position="537"/>
    </location>
</feature>
<dbReference type="PANTHER" id="PTHR11085:SF15">
    <property type="entry name" value="NAD-DEPENDENT HISTONE DEACETYLASE HST4"/>
    <property type="match status" value="1"/>
</dbReference>
<dbReference type="GO" id="GO:0031934">
    <property type="term" value="C:mating-type region heterochromatin"/>
    <property type="evidence" value="ECO:0007669"/>
    <property type="project" value="TreeGrafter"/>
</dbReference>
<dbReference type="PROSITE" id="PS50007">
    <property type="entry name" value="PIPLC_X_DOMAIN"/>
    <property type="match status" value="1"/>
</dbReference>
<dbReference type="GO" id="GO:0008081">
    <property type="term" value="F:phosphoric diester hydrolase activity"/>
    <property type="evidence" value="ECO:0007669"/>
    <property type="project" value="InterPro"/>
</dbReference>
<evidence type="ECO:0000256" key="2">
    <source>
        <dbReference type="ARBA" id="ARBA00022679"/>
    </source>
</evidence>
<dbReference type="CDD" id="cd08586">
    <property type="entry name" value="PI-PLCc_BcPLC_like"/>
    <property type="match status" value="1"/>
</dbReference>
<dbReference type="Proteomes" id="UP000265663">
    <property type="component" value="Unassembled WGS sequence"/>
</dbReference>
<accession>A0A3M7M3Z7</accession>
<feature type="region of interest" description="Disordered" evidence="5">
    <location>
        <begin position="1"/>
        <end position="100"/>
    </location>
</feature>
<feature type="binding site" evidence="4">
    <location>
        <position position="258"/>
    </location>
    <ligand>
        <name>Zn(2+)</name>
        <dbReference type="ChEBI" id="CHEBI:29105"/>
    </ligand>
</feature>
<dbReference type="OrthoDB" id="2919105at2759"/>
<name>A0A3M7M3Z7_9PLEO</name>
<keyword evidence="3" id="KW-0520">NAD</keyword>
<feature type="domain" description="Deacetylase sirtuin-type" evidence="6">
    <location>
        <begin position="103"/>
        <end position="417"/>
    </location>
</feature>
<dbReference type="InterPro" id="IPR017946">
    <property type="entry name" value="PLC-like_Pdiesterase_TIM-brl"/>
</dbReference>
<dbReference type="Gene3D" id="3.30.1600.10">
    <property type="entry name" value="SIR2/SIRT2 'Small Domain"/>
    <property type="match status" value="1"/>
</dbReference>
<feature type="compositionally biased region" description="Polar residues" evidence="5">
    <location>
        <begin position="664"/>
        <end position="689"/>
    </location>
</feature>
<feature type="active site" description="Proton acceptor" evidence="4">
    <location>
        <position position="247"/>
    </location>
</feature>
<dbReference type="GO" id="GO:0017136">
    <property type="term" value="F:histone deacetylase activity, NAD-dependent"/>
    <property type="evidence" value="ECO:0007669"/>
    <property type="project" value="TreeGrafter"/>
</dbReference>
<keyword evidence="4" id="KW-0862">Zinc</keyword>
<evidence type="ECO:0000313" key="7">
    <source>
        <dbReference type="EMBL" id="RMZ69192.1"/>
    </source>
</evidence>
<dbReference type="GO" id="GO:0046872">
    <property type="term" value="F:metal ion binding"/>
    <property type="evidence" value="ECO:0007669"/>
    <property type="project" value="UniProtKB-KW"/>
</dbReference>
<feature type="binding site" evidence="4">
    <location>
        <position position="277"/>
    </location>
    <ligand>
        <name>Zn(2+)</name>
        <dbReference type="ChEBI" id="CHEBI:29105"/>
    </ligand>
</feature>
<evidence type="ECO:0000256" key="1">
    <source>
        <dbReference type="ARBA" id="ARBA00006924"/>
    </source>
</evidence>
<feature type="compositionally biased region" description="Basic and acidic residues" evidence="5">
    <location>
        <begin position="86"/>
        <end position="100"/>
    </location>
</feature>
<dbReference type="InterPro" id="IPR026591">
    <property type="entry name" value="Sirtuin_cat_small_dom_sf"/>
</dbReference>
<evidence type="ECO:0000256" key="5">
    <source>
        <dbReference type="SAM" id="MobiDB-lite"/>
    </source>
</evidence>
<dbReference type="InterPro" id="IPR026590">
    <property type="entry name" value="Ssirtuin_cat_dom"/>
</dbReference>
<feature type="binding site" evidence="4">
    <location>
        <position position="280"/>
    </location>
    <ligand>
        <name>Zn(2+)</name>
        <dbReference type="ChEBI" id="CHEBI:29105"/>
    </ligand>
</feature>
<evidence type="ECO:0000256" key="3">
    <source>
        <dbReference type="ARBA" id="ARBA00023027"/>
    </source>
</evidence>
<dbReference type="PANTHER" id="PTHR11085">
    <property type="entry name" value="NAD-DEPENDENT PROTEIN DEACYLASE SIRTUIN-5, MITOCHONDRIAL-RELATED"/>
    <property type="match status" value="1"/>
</dbReference>
<organism evidence="7 8">
    <name type="scientific">Pyrenophora seminiperda CCB06</name>
    <dbReference type="NCBI Taxonomy" id="1302712"/>
    <lineage>
        <taxon>Eukaryota</taxon>
        <taxon>Fungi</taxon>
        <taxon>Dikarya</taxon>
        <taxon>Ascomycota</taxon>
        <taxon>Pezizomycotina</taxon>
        <taxon>Dothideomycetes</taxon>
        <taxon>Pleosporomycetidae</taxon>
        <taxon>Pleosporales</taxon>
        <taxon>Pleosporineae</taxon>
        <taxon>Pleosporaceae</taxon>
        <taxon>Pyrenophora</taxon>
    </lineage>
</organism>
<evidence type="ECO:0000259" key="6">
    <source>
        <dbReference type="PROSITE" id="PS50305"/>
    </source>
</evidence>
<dbReference type="GO" id="GO:0006282">
    <property type="term" value="P:regulation of DNA repair"/>
    <property type="evidence" value="ECO:0007669"/>
    <property type="project" value="TreeGrafter"/>
</dbReference>
<gene>
    <name evidence="7" type="ORF">GMOD_00003123</name>
</gene>
<sequence length="1185" mass="130598">MADDTLNEGPSSPLTDISDSELSILSRSPTPPVELSRTFAQQHVYGSPSSSRRSSAKTTPAPEDMPSPPSSNDENPRPAKRRKLAEHKERTAEHLDLSSSDIRQDELPQLQRLLNVLHKKRKIVVIAGAGISVSAGIPDFRSATGLFNTLKKEHKLKSSGKDLFDASVYQDDTSTSTFHDMVRTLSHHTKSAEPTAFHHLLATLAQEGRLMRLYTQNVDGIDTSLPPLSTQIPLPKKGPWPKTVQVHGGLDYMVCSKCHALAPFDAEQFNGPKPPPCPSCVADDEARQVADKRSHGIGRLRPRMVLYNEHNPDDESIGSCASHDMRMRPDAVIVAGTTLKVPGVRRIAREMCNIVRDRKDGVTIWLNNDPEPLGKDLEDKWDLVIKGPCDEVARHANMRRWDDPMDYKTVTDEHLSKVKEKQRAEVVIGTPRKPGVLRNAGQLTPGQSPRMNPKALNKEEPDTPSKKGAKRKTEGQMDLFGKVATKSLAKRPKTQPKKPAASRNKSKKDPKTDVPAINNVFKATKGATRPLTKKASDASITVIESKYTSQPELKPKENLEDDIHVQKSRAPTTPKKTTRLTKIKPDYVFRPVSNVDSRNNHSPKRPPMETFTPTKNRTPSAQLQEEMAYARATSSTDESRPSSSGSAQRHIIESPTGARFEDPNSLQSKARGSIFSSKNPTTLAPTSAELSEHAQSFHHKDVDITLQPFESYTLGFSGSAEAAATTRSLRLNIRTGQECHRVDTHPSYTQKSTQTFTPVSWNSRAPTYKALFHPSKPIPHLAIHSNHLTNYKSWMATLPDDLPLSAISIPGTHNSHTHYRALPSVRCQVHDVKTQLENGIRFLDIRVQPVHATDAQKKDLYLVHGAFPISLTGPKYLEPVLETCYDFVAANPSETVLVSLKREGVGSATDEHVARILQDHYIAPNQSHWYTHPNIPYLGTVRGKLVLVRRYNIADPSSSPSDPHQTTGLDATAWPHNATHALFPSHFPTPTFCLQDFCEVLIPESIPTKLQHCNDHLVRAAAAIHPIPGISTDVLNPVPPGPLYLNFLSGSNFWKKACWPGAIAKIVNRGMEEWLCAGHYLEGPARETKVPGQVVEESAEMDRDAAAVVVKKKAEGGDGSTGVVVMDFVGENGDWDLVQLVVGMNMGVLLRMKGAGVGGKDDEAFVSSTWENRLAHSSTDDDESA</sequence>
<feature type="compositionally biased region" description="Basic and acidic residues" evidence="5">
    <location>
        <begin position="553"/>
        <end position="565"/>
    </location>
</feature>
<dbReference type="GO" id="GO:1990414">
    <property type="term" value="P:replication-born double-strand break repair via sister chromatid exchange"/>
    <property type="evidence" value="ECO:0007669"/>
    <property type="project" value="TreeGrafter"/>
</dbReference>
<dbReference type="EMBL" id="KE747817">
    <property type="protein sequence ID" value="RMZ69192.1"/>
    <property type="molecule type" value="Genomic_DNA"/>
</dbReference>
<evidence type="ECO:0000313" key="8">
    <source>
        <dbReference type="Proteomes" id="UP000265663"/>
    </source>
</evidence>
<dbReference type="GO" id="GO:0031508">
    <property type="term" value="P:pericentric heterochromatin formation"/>
    <property type="evidence" value="ECO:0007669"/>
    <property type="project" value="TreeGrafter"/>
</dbReference>
<evidence type="ECO:0000256" key="4">
    <source>
        <dbReference type="PROSITE-ProRule" id="PRU00236"/>
    </source>
</evidence>
<dbReference type="GO" id="GO:0070403">
    <property type="term" value="F:NAD+ binding"/>
    <property type="evidence" value="ECO:0007669"/>
    <property type="project" value="InterPro"/>
</dbReference>
<keyword evidence="8" id="KW-1185">Reference proteome</keyword>